<organism evidence="1 2">
    <name type="scientific">Pleurotus cornucopiae</name>
    <name type="common">Cornucopia mushroom</name>
    <dbReference type="NCBI Taxonomy" id="5321"/>
    <lineage>
        <taxon>Eukaryota</taxon>
        <taxon>Fungi</taxon>
        <taxon>Dikarya</taxon>
        <taxon>Basidiomycota</taxon>
        <taxon>Agaricomycotina</taxon>
        <taxon>Agaricomycetes</taxon>
        <taxon>Agaricomycetidae</taxon>
        <taxon>Agaricales</taxon>
        <taxon>Pleurotineae</taxon>
        <taxon>Pleurotaceae</taxon>
        <taxon>Pleurotus</taxon>
    </lineage>
</organism>
<dbReference type="EMBL" id="WQMT02000005">
    <property type="protein sequence ID" value="KAG9223222.1"/>
    <property type="molecule type" value="Genomic_DNA"/>
</dbReference>
<dbReference type="Proteomes" id="UP000824881">
    <property type="component" value="Unassembled WGS sequence"/>
</dbReference>
<comment type="caution">
    <text evidence="1">The sequence shown here is derived from an EMBL/GenBank/DDBJ whole genome shotgun (WGS) entry which is preliminary data.</text>
</comment>
<name>A0ACB7IY87_PLECO</name>
<gene>
    <name evidence="1" type="ORF">CCMSSC00406_0000089</name>
</gene>
<keyword evidence="2" id="KW-1185">Reference proteome</keyword>
<evidence type="ECO:0000313" key="1">
    <source>
        <dbReference type="EMBL" id="KAG9223222.1"/>
    </source>
</evidence>
<sequence>MLCVMLGSGVVTSDPLPLLKNQKSTINDQPAYSTVLERSSYVGQPPNVPTFNTQYSQRPFPTPNIPIPQRCQSSTVPAPAPAPPSASASVNQPSRKAGRSNSFLPFPRAPSASSHPAPPSVPYVLVFLIAVERPPAPPPGFPSARLPVRGARPTLI</sequence>
<protein>
    <submittedName>
        <fullName evidence="1">Uncharacterized protein</fullName>
    </submittedName>
</protein>
<reference evidence="1 2" key="1">
    <citation type="journal article" date="2021" name="Appl. Environ. Microbiol.">
        <title>Genetic linkage and physical mapping for an oyster mushroom Pleurotus cornucopiae and QTL analysis for the trait cap color.</title>
        <authorList>
            <person name="Zhang Y."/>
            <person name="Gao W."/>
            <person name="Sonnenberg A."/>
            <person name="Chen Q."/>
            <person name="Zhang J."/>
            <person name="Huang C."/>
        </authorList>
    </citation>
    <scope>NUCLEOTIDE SEQUENCE [LARGE SCALE GENOMIC DNA]</scope>
    <source>
        <strain evidence="1">CCMSSC00406</strain>
    </source>
</reference>
<proteinExistence type="predicted"/>
<accession>A0ACB7IY87</accession>
<evidence type="ECO:0000313" key="2">
    <source>
        <dbReference type="Proteomes" id="UP000824881"/>
    </source>
</evidence>